<dbReference type="PANTHER" id="PTHR30537">
    <property type="entry name" value="HTH-TYPE TRANSCRIPTIONAL REGULATOR"/>
    <property type="match status" value="1"/>
</dbReference>
<evidence type="ECO:0000256" key="3">
    <source>
        <dbReference type="ARBA" id="ARBA00023125"/>
    </source>
</evidence>
<dbReference type="InterPro" id="IPR000847">
    <property type="entry name" value="LysR_HTH_N"/>
</dbReference>
<proteinExistence type="inferred from homology"/>
<dbReference type="Pfam" id="PF03466">
    <property type="entry name" value="LysR_substrate"/>
    <property type="match status" value="1"/>
</dbReference>
<sequence>MDWKTVNFDWNRARAFLVTVEEGSLSAGARALGLTQPTLGRQVAALESELGVTLFERVGQGLKLTDAGLGLVAHVQAMGEAASRLSLAASGQSQTLQGTVTVAVSELEAVFLLPEVIERVRSELPGITLNLQVSHEVANLKQREADIALRSFRPTQPDLIVRKLREDPIWLYGTAKYLAPYSGVTSVHQLNNIQIIGFEQNHRLQELLNSTGHGWSLSAENIRVTTLSQLLQWELVKRHLGLGLFPQPIGDREPAFVRAFESFGPPMVLPLWLVCHRELHTSLRVRKVFDLLAEMLSS</sequence>
<keyword evidence="4" id="KW-0804">Transcription</keyword>
<evidence type="ECO:0000313" key="7">
    <source>
        <dbReference type="Proteomes" id="UP000198749"/>
    </source>
</evidence>
<dbReference type="GO" id="GO:0003700">
    <property type="term" value="F:DNA-binding transcription factor activity"/>
    <property type="evidence" value="ECO:0007669"/>
    <property type="project" value="InterPro"/>
</dbReference>
<dbReference type="STRING" id="355243.SAMN03080615_02027"/>
<dbReference type="AlphaFoldDB" id="A0A1H9HAD4"/>
<dbReference type="GO" id="GO:0043565">
    <property type="term" value="F:sequence-specific DNA binding"/>
    <property type="evidence" value="ECO:0007669"/>
    <property type="project" value="TreeGrafter"/>
</dbReference>
<evidence type="ECO:0000313" key="6">
    <source>
        <dbReference type="EMBL" id="SEQ59187.1"/>
    </source>
</evidence>
<evidence type="ECO:0000256" key="2">
    <source>
        <dbReference type="ARBA" id="ARBA00023015"/>
    </source>
</evidence>
<dbReference type="PROSITE" id="PS50931">
    <property type="entry name" value="HTH_LYSR"/>
    <property type="match status" value="1"/>
</dbReference>
<dbReference type="Proteomes" id="UP000198749">
    <property type="component" value="Unassembled WGS sequence"/>
</dbReference>
<name>A0A1H9HAD4_9GAMM</name>
<keyword evidence="3" id="KW-0238">DNA-binding</keyword>
<dbReference type="OrthoDB" id="570111at2"/>
<evidence type="ECO:0000256" key="4">
    <source>
        <dbReference type="ARBA" id="ARBA00023163"/>
    </source>
</evidence>
<dbReference type="CDD" id="cd05466">
    <property type="entry name" value="PBP2_LTTR_substrate"/>
    <property type="match status" value="1"/>
</dbReference>
<evidence type="ECO:0000256" key="1">
    <source>
        <dbReference type="ARBA" id="ARBA00009437"/>
    </source>
</evidence>
<dbReference type="PANTHER" id="PTHR30537:SF3">
    <property type="entry name" value="TRANSCRIPTIONAL REGULATORY PROTEIN"/>
    <property type="match status" value="1"/>
</dbReference>
<feature type="domain" description="HTH lysR-type" evidence="5">
    <location>
        <begin position="8"/>
        <end position="65"/>
    </location>
</feature>
<dbReference type="PRINTS" id="PR00039">
    <property type="entry name" value="HTHLYSR"/>
</dbReference>
<comment type="similarity">
    <text evidence="1">Belongs to the LysR transcriptional regulatory family.</text>
</comment>
<dbReference type="SUPFAM" id="SSF53850">
    <property type="entry name" value="Periplasmic binding protein-like II"/>
    <property type="match status" value="1"/>
</dbReference>
<dbReference type="EMBL" id="FOGB01000005">
    <property type="protein sequence ID" value="SEQ59187.1"/>
    <property type="molecule type" value="Genomic_DNA"/>
</dbReference>
<dbReference type="RefSeq" id="WP_091357421.1">
    <property type="nucleotide sequence ID" value="NZ_AP025284.1"/>
</dbReference>
<dbReference type="Gene3D" id="1.10.10.10">
    <property type="entry name" value="Winged helix-like DNA-binding domain superfamily/Winged helix DNA-binding domain"/>
    <property type="match status" value="1"/>
</dbReference>
<evidence type="ECO:0000259" key="5">
    <source>
        <dbReference type="PROSITE" id="PS50931"/>
    </source>
</evidence>
<dbReference type="Gene3D" id="3.40.190.290">
    <property type="match status" value="1"/>
</dbReference>
<dbReference type="InterPro" id="IPR005119">
    <property type="entry name" value="LysR_subst-bd"/>
</dbReference>
<gene>
    <name evidence="6" type="ORF">SAMN03080615_02027</name>
</gene>
<dbReference type="GO" id="GO:0006351">
    <property type="term" value="P:DNA-templated transcription"/>
    <property type="evidence" value="ECO:0007669"/>
    <property type="project" value="TreeGrafter"/>
</dbReference>
<protein>
    <submittedName>
        <fullName evidence="6">Transcriptional regulator, LysR family</fullName>
    </submittedName>
</protein>
<dbReference type="InterPro" id="IPR036388">
    <property type="entry name" value="WH-like_DNA-bd_sf"/>
</dbReference>
<organism evidence="6 7">
    <name type="scientific">Amphritea atlantica</name>
    <dbReference type="NCBI Taxonomy" id="355243"/>
    <lineage>
        <taxon>Bacteria</taxon>
        <taxon>Pseudomonadati</taxon>
        <taxon>Pseudomonadota</taxon>
        <taxon>Gammaproteobacteria</taxon>
        <taxon>Oceanospirillales</taxon>
        <taxon>Oceanospirillaceae</taxon>
        <taxon>Amphritea</taxon>
    </lineage>
</organism>
<keyword evidence="2" id="KW-0805">Transcription regulation</keyword>
<reference evidence="7" key="1">
    <citation type="submission" date="2016-10" db="EMBL/GenBank/DDBJ databases">
        <authorList>
            <person name="Varghese N."/>
            <person name="Submissions S."/>
        </authorList>
    </citation>
    <scope>NUCLEOTIDE SEQUENCE [LARGE SCALE GENOMIC DNA]</scope>
    <source>
        <strain evidence="7">DSM 18887</strain>
    </source>
</reference>
<accession>A0A1H9HAD4</accession>
<keyword evidence="7" id="KW-1185">Reference proteome</keyword>
<dbReference type="InterPro" id="IPR058163">
    <property type="entry name" value="LysR-type_TF_proteobact-type"/>
</dbReference>
<dbReference type="InterPro" id="IPR036390">
    <property type="entry name" value="WH_DNA-bd_sf"/>
</dbReference>
<dbReference type="SUPFAM" id="SSF46785">
    <property type="entry name" value="Winged helix' DNA-binding domain"/>
    <property type="match status" value="1"/>
</dbReference>
<dbReference type="Pfam" id="PF00126">
    <property type="entry name" value="HTH_1"/>
    <property type="match status" value="1"/>
</dbReference>